<protein>
    <submittedName>
        <fullName evidence="1">Uncharacterized protein</fullName>
    </submittedName>
</protein>
<gene>
    <name evidence="1" type="ORF">J2S41_004113</name>
</gene>
<accession>A0AAE4CDA8</accession>
<sequence>MPAVVSSVLDDAGLDPDDVLRVGANPWCDGRHAVLAARVV</sequence>
<organism evidence="1 2">
    <name type="scientific">Catenuloplanes atrovinosus</name>
    <dbReference type="NCBI Taxonomy" id="137266"/>
    <lineage>
        <taxon>Bacteria</taxon>
        <taxon>Bacillati</taxon>
        <taxon>Actinomycetota</taxon>
        <taxon>Actinomycetes</taxon>
        <taxon>Micromonosporales</taxon>
        <taxon>Micromonosporaceae</taxon>
        <taxon>Catenuloplanes</taxon>
    </lineage>
</organism>
<proteinExistence type="predicted"/>
<dbReference type="Proteomes" id="UP001183643">
    <property type="component" value="Unassembled WGS sequence"/>
</dbReference>
<comment type="caution">
    <text evidence="1">The sequence shown here is derived from an EMBL/GenBank/DDBJ whole genome shotgun (WGS) entry which is preliminary data.</text>
</comment>
<keyword evidence="2" id="KW-1185">Reference proteome</keyword>
<name>A0AAE4CDA8_9ACTN</name>
<dbReference type="RefSeq" id="WP_310369564.1">
    <property type="nucleotide sequence ID" value="NZ_JAVDYB010000001.1"/>
</dbReference>
<reference evidence="1" key="1">
    <citation type="submission" date="2023-07" db="EMBL/GenBank/DDBJ databases">
        <title>Sequencing the genomes of 1000 actinobacteria strains.</title>
        <authorList>
            <person name="Klenk H.-P."/>
        </authorList>
    </citation>
    <scope>NUCLEOTIDE SEQUENCE</scope>
    <source>
        <strain evidence="1">DSM 44707</strain>
    </source>
</reference>
<evidence type="ECO:0000313" key="2">
    <source>
        <dbReference type="Proteomes" id="UP001183643"/>
    </source>
</evidence>
<dbReference type="AlphaFoldDB" id="A0AAE4CDA8"/>
<dbReference type="EMBL" id="JAVDYB010000001">
    <property type="protein sequence ID" value="MDR7277335.1"/>
    <property type="molecule type" value="Genomic_DNA"/>
</dbReference>
<evidence type="ECO:0000313" key="1">
    <source>
        <dbReference type="EMBL" id="MDR7277335.1"/>
    </source>
</evidence>